<dbReference type="SUPFAM" id="SSF55031">
    <property type="entry name" value="Bacterial exopeptidase dimerisation domain"/>
    <property type="match status" value="1"/>
</dbReference>
<evidence type="ECO:0000313" key="3">
    <source>
        <dbReference type="Proteomes" id="UP001596527"/>
    </source>
</evidence>
<dbReference type="PANTHER" id="PTHR11014:SF63">
    <property type="entry name" value="METALLOPEPTIDASE, PUTATIVE (AFU_ORTHOLOGUE AFUA_6G09600)-RELATED"/>
    <property type="match status" value="1"/>
</dbReference>
<proteinExistence type="predicted"/>
<name>A0ABW2SM04_9ACTO</name>
<dbReference type="PIRSF" id="PIRSF005962">
    <property type="entry name" value="Pept_M20D_amidohydro"/>
    <property type="match status" value="1"/>
</dbReference>
<accession>A0ABW2SM04</accession>
<dbReference type="InterPro" id="IPR017439">
    <property type="entry name" value="Amidohydrolase"/>
</dbReference>
<dbReference type="InterPro" id="IPR002933">
    <property type="entry name" value="Peptidase_M20"/>
</dbReference>
<dbReference type="SUPFAM" id="SSF53187">
    <property type="entry name" value="Zn-dependent exopeptidases"/>
    <property type="match status" value="1"/>
</dbReference>
<reference evidence="3" key="1">
    <citation type="journal article" date="2019" name="Int. J. Syst. Evol. Microbiol.">
        <title>The Global Catalogue of Microorganisms (GCM) 10K type strain sequencing project: providing services to taxonomists for standard genome sequencing and annotation.</title>
        <authorList>
            <consortium name="The Broad Institute Genomics Platform"/>
            <consortium name="The Broad Institute Genome Sequencing Center for Infectious Disease"/>
            <person name="Wu L."/>
            <person name="Ma J."/>
        </authorList>
    </citation>
    <scope>NUCLEOTIDE SEQUENCE [LARGE SCALE GENOMIC DNA]</scope>
    <source>
        <strain evidence="3">CCUG 56698</strain>
    </source>
</reference>
<dbReference type="Pfam" id="PF07687">
    <property type="entry name" value="M20_dimer"/>
    <property type="match status" value="1"/>
</dbReference>
<gene>
    <name evidence="2" type="ORF">ACFQWG_06905</name>
</gene>
<comment type="caution">
    <text evidence="2">The sequence shown here is derived from an EMBL/GenBank/DDBJ whole genome shotgun (WGS) entry which is preliminary data.</text>
</comment>
<evidence type="ECO:0000313" key="2">
    <source>
        <dbReference type="EMBL" id="MFC7580924.1"/>
    </source>
</evidence>
<evidence type="ECO:0000259" key="1">
    <source>
        <dbReference type="Pfam" id="PF07687"/>
    </source>
</evidence>
<dbReference type="RefSeq" id="WP_380973565.1">
    <property type="nucleotide sequence ID" value="NZ_JBHTEF010000001.1"/>
</dbReference>
<dbReference type="PANTHER" id="PTHR11014">
    <property type="entry name" value="PEPTIDASE M20 FAMILY MEMBER"/>
    <property type="match status" value="1"/>
</dbReference>
<dbReference type="EMBL" id="JBHTEF010000001">
    <property type="protein sequence ID" value="MFC7580924.1"/>
    <property type="molecule type" value="Genomic_DNA"/>
</dbReference>
<dbReference type="InterPro" id="IPR036264">
    <property type="entry name" value="Bact_exopeptidase_dim_dom"/>
</dbReference>
<organism evidence="2 3">
    <name type="scientific">Schaalia naturae</name>
    <dbReference type="NCBI Taxonomy" id="635203"/>
    <lineage>
        <taxon>Bacteria</taxon>
        <taxon>Bacillati</taxon>
        <taxon>Actinomycetota</taxon>
        <taxon>Actinomycetes</taxon>
        <taxon>Actinomycetales</taxon>
        <taxon>Actinomycetaceae</taxon>
        <taxon>Schaalia</taxon>
    </lineage>
</organism>
<dbReference type="Gene3D" id="3.30.70.360">
    <property type="match status" value="1"/>
</dbReference>
<dbReference type="Gene3D" id="3.40.630.10">
    <property type="entry name" value="Zn peptidases"/>
    <property type="match status" value="1"/>
</dbReference>
<dbReference type="Pfam" id="PF01546">
    <property type="entry name" value="Peptidase_M20"/>
    <property type="match status" value="1"/>
</dbReference>
<dbReference type="Proteomes" id="UP001596527">
    <property type="component" value="Unassembled WGS sequence"/>
</dbReference>
<protein>
    <submittedName>
        <fullName evidence="2">Amidohydrolase</fullName>
    </submittedName>
</protein>
<keyword evidence="3" id="KW-1185">Reference proteome</keyword>
<feature type="domain" description="Peptidase M20 dimerisation" evidence="1">
    <location>
        <begin position="196"/>
        <end position="290"/>
    </location>
</feature>
<dbReference type="InterPro" id="IPR011650">
    <property type="entry name" value="Peptidase_M20_dimer"/>
</dbReference>
<dbReference type="NCBIfam" id="TIGR01891">
    <property type="entry name" value="amidohydrolases"/>
    <property type="match status" value="1"/>
</dbReference>
<sequence length="408" mass="43561">MTFPDHGGADRSLESLESFLTGQFRWFHSHPELSGQEVATTARIRTVLEDLAIEVLDVGLPTGLIARIRGRAGSEATRPVVALRADIDALPITERSGSANASVHPGVQHACGHDFHLVALLGAAALLSRRAASLPGDVVLVFQPAEESMAGARQVIATGALQSLKVRAMFGLHVNADLARGHVAVAEGALSAAVDRFRVDVRGRGGHAAAPHLGEDVPLAISHSVAQLQSVVSRRVDPLEPAVVSVTHIDAGHTWNVLPDSGWFEGTARTFSDRTRREVESALRSILAGVAAASNVEIEVRWQPGPPAVVNDGELAMLVREACQDLSIPVETPRLRAGGEDFAEYRALMPGAFYLIGMGAPEAPTHSDRFVAKEGALLNAARVHYGVARRALRHWSREIPPVDASRRL</sequence>